<organism evidence="1 2">
    <name type="scientific">Sinomonas terrae</name>
    <dbReference type="NCBI Taxonomy" id="2908838"/>
    <lineage>
        <taxon>Bacteria</taxon>
        <taxon>Bacillati</taxon>
        <taxon>Actinomycetota</taxon>
        <taxon>Actinomycetes</taxon>
        <taxon>Micrococcales</taxon>
        <taxon>Micrococcaceae</taxon>
        <taxon>Sinomonas</taxon>
    </lineage>
</organism>
<accession>A0ABS9U654</accession>
<evidence type="ECO:0000313" key="1">
    <source>
        <dbReference type="EMBL" id="MCH6471992.1"/>
    </source>
</evidence>
<comment type="caution">
    <text evidence="1">The sequence shown here is derived from an EMBL/GenBank/DDBJ whole genome shotgun (WGS) entry which is preliminary data.</text>
</comment>
<dbReference type="Proteomes" id="UP001202922">
    <property type="component" value="Unassembled WGS sequence"/>
</dbReference>
<dbReference type="EMBL" id="JAKZBV010000001">
    <property type="protein sequence ID" value="MCH6471992.1"/>
    <property type="molecule type" value="Genomic_DNA"/>
</dbReference>
<name>A0ABS9U654_9MICC</name>
<reference evidence="1 2" key="1">
    <citation type="submission" date="2022-03" db="EMBL/GenBank/DDBJ databases">
        <title>Sinomonas sp. isolated from a soil.</title>
        <authorList>
            <person name="Han J."/>
            <person name="Kim D.-U."/>
        </authorList>
    </citation>
    <scope>NUCLEOTIDE SEQUENCE [LARGE SCALE GENOMIC DNA]</scope>
    <source>
        <strain evidence="1 2">5-5</strain>
    </source>
</reference>
<gene>
    <name evidence="1" type="ORF">L0M17_18810</name>
</gene>
<dbReference type="RefSeq" id="WP_241055913.1">
    <property type="nucleotide sequence ID" value="NZ_JAKZBV010000001.1"/>
</dbReference>
<proteinExistence type="predicted"/>
<evidence type="ECO:0000313" key="2">
    <source>
        <dbReference type="Proteomes" id="UP001202922"/>
    </source>
</evidence>
<sequence length="270" mass="27296">MTQQLTVTSSHEADASGDVPQVVASLPVSLHPSDGEDSALVAIAGSPGWTEAALASIASGARGLMVIHPCAADVAALKDRASTLGVPVVVDTEWAHNPAVAAAAPHFAAHDDEDSLLEARVNAPVGADLDQVLLAQLALIRAAVGPVMSLTYARRNRHGYDALAALASGARASLAAILTNAIPGSATLRMIKPETAVTLTLPGAGTAAPGKVTVSGPEGATLLPTQWETAHRAAWRRLHGLADAGRACEDLEAFADDAALVASASSAVGR</sequence>
<keyword evidence="2" id="KW-1185">Reference proteome</keyword>
<protein>
    <submittedName>
        <fullName evidence="1">Uncharacterized protein</fullName>
    </submittedName>
</protein>